<keyword evidence="2" id="KW-0808">Transferase</keyword>
<dbReference type="PANTHER" id="PTHR31435:SF10">
    <property type="entry name" value="BSR4717 PROTEIN"/>
    <property type="match status" value="1"/>
</dbReference>
<reference evidence="2 3" key="1">
    <citation type="submission" date="2019-12" db="EMBL/GenBank/DDBJ databases">
        <title>Mucilaginibacter sp. HMF7410 genome sequencing and assembly.</title>
        <authorList>
            <person name="Kang H."/>
            <person name="Cha I."/>
            <person name="Kim H."/>
            <person name="Joh K."/>
        </authorList>
    </citation>
    <scope>NUCLEOTIDE SEQUENCE [LARGE SCALE GENOMIC DNA]</scope>
    <source>
        <strain evidence="2 3">HMF7410</strain>
    </source>
</reference>
<dbReference type="RefSeq" id="WP_157563757.1">
    <property type="nucleotide sequence ID" value="NZ_WPIK01000002.1"/>
</dbReference>
<dbReference type="PANTHER" id="PTHR31435">
    <property type="entry name" value="PROTEIN NATD1"/>
    <property type="match status" value="1"/>
</dbReference>
<evidence type="ECO:0000313" key="2">
    <source>
        <dbReference type="EMBL" id="MVN20331.1"/>
    </source>
</evidence>
<dbReference type="InterPro" id="IPR016181">
    <property type="entry name" value="Acyl_CoA_acyltransferase"/>
</dbReference>
<dbReference type="PROSITE" id="PS51729">
    <property type="entry name" value="GNAT_YJDJ"/>
    <property type="match status" value="1"/>
</dbReference>
<evidence type="ECO:0000259" key="1">
    <source>
        <dbReference type="PROSITE" id="PS51729"/>
    </source>
</evidence>
<feature type="domain" description="N-acetyltransferase" evidence="1">
    <location>
        <begin position="9"/>
        <end position="94"/>
    </location>
</feature>
<dbReference type="Proteomes" id="UP000462014">
    <property type="component" value="Unassembled WGS sequence"/>
</dbReference>
<dbReference type="SUPFAM" id="SSF55729">
    <property type="entry name" value="Acyl-CoA N-acyltransferases (Nat)"/>
    <property type="match status" value="1"/>
</dbReference>
<name>A0A7K1SSQ2_9SPHI</name>
<protein>
    <submittedName>
        <fullName evidence="2">N-acetyltransferase</fullName>
    </submittedName>
</protein>
<accession>A0A7K1SSQ2</accession>
<evidence type="ECO:0000313" key="3">
    <source>
        <dbReference type="Proteomes" id="UP000462014"/>
    </source>
</evidence>
<dbReference type="AlphaFoldDB" id="A0A7K1SSQ2"/>
<sequence>MNFMDQEIIVNEEENQFELELPQGLALIAYEMDGKTMSILHTEVPEGVEGQGIGSQLAKYALEYARKNHLKVKNYCRFVQVFLRRHPEYKDIIVQ</sequence>
<dbReference type="InterPro" id="IPR031165">
    <property type="entry name" value="GNAT_YJDJ"/>
</dbReference>
<dbReference type="EMBL" id="WPIK01000002">
    <property type="protein sequence ID" value="MVN20331.1"/>
    <property type="molecule type" value="Genomic_DNA"/>
</dbReference>
<organism evidence="2 3">
    <name type="scientific">Mucilaginibacter arboris</name>
    <dbReference type="NCBI Taxonomy" id="2682090"/>
    <lineage>
        <taxon>Bacteria</taxon>
        <taxon>Pseudomonadati</taxon>
        <taxon>Bacteroidota</taxon>
        <taxon>Sphingobacteriia</taxon>
        <taxon>Sphingobacteriales</taxon>
        <taxon>Sphingobacteriaceae</taxon>
        <taxon>Mucilaginibacter</taxon>
    </lineage>
</organism>
<dbReference type="Pfam" id="PF14542">
    <property type="entry name" value="Acetyltransf_CG"/>
    <property type="match status" value="1"/>
</dbReference>
<keyword evidence="3" id="KW-1185">Reference proteome</keyword>
<dbReference type="InterPro" id="IPR045057">
    <property type="entry name" value="Gcn5-rel_NAT"/>
</dbReference>
<comment type="caution">
    <text evidence="2">The sequence shown here is derived from an EMBL/GenBank/DDBJ whole genome shotgun (WGS) entry which is preliminary data.</text>
</comment>
<proteinExistence type="predicted"/>
<gene>
    <name evidence="2" type="ORF">GO621_02120</name>
</gene>
<dbReference type="Gene3D" id="3.40.630.30">
    <property type="match status" value="1"/>
</dbReference>
<dbReference type="GO" id="GO:0016740">
    <property type="term" value="F:transferase activity"/>
    <property type="evidence" value="ECO:0007669"/>
    <property type="project" value="UniProtKB-KW"/>
</dbReference>